<evidence type="ECO:0000313" key="2">
    <source>
        <dbReference type="Proteomes" id="UP000092993"/>
    </source>
</evidence>
<protein>
    <submittedName>
        <fullName evidence="1">Uncharacterized protein</fullName>
    </submittedName>
</protein>
<comment type="caution">
    <text evidence="1">The sequence shown here is derived from an EMBL/GenBank/DDBJ whole genome shotgun (WGS) entry which is preliminary data.</text>
</comment>
<keyword evidence="2" id="KW-1185">Reference proteome</keyword>
<dbReference type="EMBL" id="LUGG01000002">
    <property type="protein sequence ID" value="OBZ77778.1"/>
    <property type="molecule type" value="Genomic_DNA"/>
</dbReference>
<accession>A0A1C7MLT0</accession>
<dbReference type="Proteomes" id="UP000092993">
    <property type="component" value="Unassembled WGS sequence"/>
</dbReference>
<sequence length="81" mass="9024">MASAYYEFYWAPPVYQRLRKRLAADHGPWPSIGMALTGLLDPRDAAGPGAAEWPLRTAAGRKENISTGHAPHFYIICINRL</sequence>
<dbReference type="AlphaFoldDB" id="A0A1C7MLT0"/>
<reference evidence="1 2" key="1">
    <citation type="submission" date="2016-03" db="EMBL/GenBank/DDBJ databases">
        <title>Whole genome sequencing of Grifola frondosa 9006-11.</title>
        <authorList>
            <person name="Min B."/>
            <person name="Park H."/>
            <person name="Kim J.-G."/>
            <person name="Cho H."/>
            <person name="Oh Y.-L."/>
            <person name="Kong W.-S."/>
            <person name="Choi I.-G."/>
        </authorList>
    </citation>
    <scope>NUCLEOTIDE SEQUENCE [LARGE SCALE GENOMIC DNA]</scope>
    <source>
        <strain evidence="1 2">9006-11</strain>
    </source>
</reference>
<gene>
    <name evidence="1" type="ORF">A0H81_02384</name>
</gene>
<organism evidence="1 2">
    <name type="scientific">Grifola frondosa</name>
    <name type="common">Maitake</name>
    <name type="synonym">Polyporus frondosus</name>
    <dbReference type="NCBI Taxonomy" id="5627"/>
    <lineage>
        <taxon>Eukaryota</taxon>
        <taxon>Fungi</taxon>
        <taxon>Dikarya</taxon>
        <taxon>Basidiomycota</taxon>
        <taxon>Agaricomycotina</taxon>
        <taxon>Agaricomycetes</taxon>
        <taxon>Polyporales</taxon>
        <taxon>Grifolaceae</taxon>
        <taxon>Grifola</taxon>
    </lineage>
</organism>
<evidence type="ECO:0000313" key="1">
    <source>
        <dbReference type="EMBL" id="OBZ77778.1"/>
    </source>
</evidence>
<proteinExistence type="predicted"/>
<name>A0A1C7MLT0_GRIFR</name>